<dbReference type="Proteomes" id="UP001352263">
    <property type="component" value="Unassembled WGS sequence"/>
</dbReference>
<evidence type="ECO:0000313" key="10">
    <source>
        <dbReference type="Proteomes" id="UP001352263"/>
    </source>
</evidence>
<feature type="transmembrane region" description="Helical" evidence="8">
    <location>
        <begin position="163"/>
        <end position="181"/>
    </location>
</feature>
<reference evidence="9 10" key="1">
    <citation type="submission" date="2023-10" db="EMBL/GenBank/DDBJ databases">
        <title>Noviherbaspirillum sp. CPCC 100848 genome assembly.</title>
        <authorList>
            <person name="Li X.Y."/>
            <person name="Fang X.M."/>
        </authorList>
    </citation>
    <scope>NUCLEOTIDE SEQUENCE [LARGE SCALE GENOMIC DNA]</scope>
    <source>
        <strain evidence="9 10">CPCC 100848</strain>
    </source>
</reference>
<keyword evidence="3" id="KW-0813">Transport</keyword>
<evidence type="ECO:0000256" key="7">
    <source>
        <dbReference type="ARBA" id="ARBA00023136"/>
    </source>
</evidence>
<dbReference type="PANTHER" id="PTHR34979">
    <property type="entry name" value="INNER MEMBRANE PROTEIN YGAZ"/>
    <property type="match status" value="1"/>
</dbReference>
<feature type="transmembrane region" description="Helical" evidence="8">
    <location>
        <begin position="20"/>
        <end position="43"/>
    </location>
</feature>
<feature type="transmembrane region" description="Helical" evidence="8">
    <location>
        <begin position="135"/>
        <end position="157"/>
    </location>
</feature>
<dbReference type="RefSeq" id="WP_326505570.1">
    <property type="nucleotide sequence ID" value="NZ_JAWIIV010000004.1"/>
</dbReference>
<evidence type="ECO:0000256" key="5">
    <source>
        <dbReference type="ARBA" id="ARBA00022692"/>
    </source>
</evidence>
<evidence type="ECO:0000256" key="3">
    <source>
        <dbReference type="ARBA" id="ARBA00022448"/>
    </source>
</evidence>
<protein>
    <submittedName>
        <fullName evidence="9">AzlC family ABC transporter permease</fullName>
    </submittedName>
</protein>
<keyword evidence="7 8" id="KW-0472">Membrane</keyword>
<keyword evidence="5 8" id="KW-0812">Transmembrane</keyword>
<evidence type="ECO:0000256" key="8">
    <source>
        <dbReference type="SAM" id="Phobius"/>
    </source>
</evidence>
<gene>
    <name evidence="9" type="ORF">RY831_06810</name>
</gene>
<keyword evidence="10" id="KW-1185">Reference proteome</keyword>
<evidence type="ECO:0000256" key="4">
    <source>
        <dbReference type="ARBA" id="ARBA00022475"/>
    </source>
</evidence>
<dbReference type="PANTHER" id="PTHR34979:SF1">
    <property type="entry name" value="INNER MEMBRANE PROTEIN YGAZ"/>
    <property type="match status" value="1"/>
</dbReference>
<dbReference type="EMBL" id="JAWIIV010000004">
    <property type="protein sequence ID" value="MEC4718850.1"/>
    <property type="molecule type" value="Genomic_DNA"/>
</dbReference>
<evidence type="ECO:0000256" key="6">
    <source>
        <dbReference type="ARBA" id="ARBA00022989"/>
    </source>
</evidence>
<comment type="caution">
    <text evidence="9">The sequence shown here is derived from an EMBL/GenBank/DDBJ whole genome shotgun (WGS) entry which is preliminary data.</text>
</comment>
<organism evidence="9 10">
    <name type="scientific">Noviherbaspirillum album</name>
    <dbReference type="NCBI Taxonomy" id="3080276"/>
    <lineage>
        <taxon>Bacteria</taxon>
        <taxon>Pseudomonadati</taxon>
        <taxon>Pseudomonadota</taxon>
        <taxon>Betaproteobacteria</taxon>
        <taxon>Burkholderiales</taxon>
        <taxon>Oxalobacteraceae</taxon>
        <taxon>Noviherbaspirillum</taxon>
    </lineage>
</organism>
<name>A0ABU6J5C6_9BURK</name>
<feature type="transmembrane region" description="Helical" evidence="8">
    <location>
        <begin position="211"/>
        <end position="228"/>
    </location>
</feature>
<keyword evidence="4" id="KW-1003">Cell membrane</keyword>
<comment type="similarity">
    <text evidence="2">Belongs to the AzlC family.</text>
</comment>
<keyword evidence="6 8" id="KW-1133">Transmembrane helix</keyword>
<proteinExistence type="inferred from homology"/>
<sequence length="243" mass="26240">MSHTTRFSSFGAGARDTLPMLVGAAPFGIIFGTLVTAGPLAAWQGQLMSLSVYAGSSQFIATGLVAGHAGMLVIWLTTFIVNLRHMLYAATLLPHVAHLPARWRWTLGFFLTDETFAVMNGYYSRHPRAPLGHWYFLGSCMAMYCNWQAWTLVGLSFGAVFPQLQSLGLDFAMVATFIAIVVPQLGRLPHLAAALAAGAFAFLLRDLPYKLGLMSAVLIGVAVGMLMSRRQTRISRAGGEEAA</sequence>
<dbReference type="Pfam" id="PF03591">
    <property type="entry name" value="AzlC"/>
    <property type="match status" value="1"/>
</dbReference>
<feature type="transmembrane region" description="Helical" evidence="8">
    <location>
        <begin position="64"/>
        <end position="83"/>
    </location>
</feature>
<feature type="transmembrane region" description="Helical" evidence="8">
    <location>
        <begin position="188"/>
        <end position="205"/>
    </location>
</feature>
<accession>A0ABU6J5C6</accession>
<comment type="subcellular location">
    <subcellularLocation>
        <location evidence="1">Cell membrane</location>
        <topology evidence="1">Multi-pass membrane protein</topology>
    </subcellularLocation>
</comment>
<dbReference type="InterPro" id="IPR011606">
    <property type="entry name" value="Brnchd-chn_aa_trnsp_permease"/>
</dbReference>
<evidence type="ECO:0000313" key="9">
    <source>
        <dbReference type="EMBL" id="MEC4718850.1"/>
    </source>
</evidence>
<evidence type="ECO:0000256" key="1">
    <source>
        <dbReference type="ARBA" id="ARBA00004651"/>
    </source>
</evidence>
<evidence type="ECO:0000256" key="2">
    <source>
        <dbReference type="ARBA" id="ARBA00010735"/>
    </source>
</evidence>